<keyword evidence="4" id="KW-0788">Thiol protease</keyword>
<feature type="domain" description="NlpC/P60" evidence="5">
    <location>
        <begin position="2"/>
        <end position="140"/>
    </location>
</feature>
<sequence length="143" mass="15587">MAPTRAALVAEARGWIGTPYHHQASRRGAGCDCFGLVRGVWRAFYGPEPVAVPAYTKDWGDVTGVETMLDSARAHLVERAVSEREPGDVLVFRMRRGIAKHAGILTGEATFVHATERAVVAEVPLDPFWRGRIAAVFSFPGVE</sequence>
<evidence type="ECO:0000256" key="2">
    <source>
        <dbReference type="ARBA" id="ARBA00022670"/>
    </source>
</evidence>
<dbReference type="NCBIfam" id="TIGR02219">
    <property type="entry name" value="phage_NlpC_fam"/>
    <property type="match status" value="1"/>
</dbReference>
<proteinExistence type="inferred from homology"/>
<organism evidence="6 7">
    <name type="scientific">Lutibaculum baratangense AMV1</name>
    <dbReference type="NCBI Taxonomy" id="631454"/>
    <lineage>
        <taxon>Bacteria</taxon>
        <taxon>Pseudomonadati</taxon>
        <taxon>Pseudomonadota</taxon>
        <taxon>Alphaproteobacteria</taxon>
        <taxon>Hyphomicrobiales</taxon>
        <taxon>Tepidamorphaceae</taxon>
        <taxon>Lutibaculum</taxon>
    </lineage>
</organism>
<evidence type="ECO:0000259" key="5">
    <source>
        <dbReference type="PROSITE" id="PS51935"/>
    </source>
</evidence>
<dbReference type="AlphaFoldDB" id="V4T890"/>
<protein>
    <submittedName>
        <fullName evidence="6">NlpC/P60 family peptidase</fullName>
    </submittedName>
</protein>
<dbReference type="InterPro" id="IPR011929">
    <property type="entry name" value="Phage_pept_NlpC/P60"/>
</dbReference>
<dbReference type="Proteomes" id="UP000017819">
    <property type="component" value="Unassembled WGS sequence"/>
</dbReference>
<dbReference type="GO" id="GO:0006508">
    <property type="term" value="P:proteolysis"/>
    <property type="evidence" value="ECO:0007669"/>
    <property type="project" value="UniProtKB-KW"/>
</dbReference>
<dbReference type="InterPro" id="IPR038765">
    <property type="entry name" value="Papain-like_cys_pep_sf"/>
</dbReference>
<keyword evidence="7" id="KW-1185">Reference proteome</keyword>
<dbReference type="eggNOG" id="COG0791">
    <property type="taxonomic scope" value="Bacteria"/>
</dbReference>
<keyword evidence="3" id="KW-0378">Hydrolase</keyword>
<dbReference type="PATRIC" id="fig|631454.5.peg.3892"/>
<accession>V4T890</accession>
<comment type="caution">
    <text evidence="6">The sequence shown here is derived from an EMBL/GenBank/DDBJ whole genome shotgun (WGS) entry which is preliminary data.</text>
</comment>
<evidence type="ECO:0000256" key="4">
    <source>
        <dbReference type="ARBA" id="ARBA00022807"/>
    </source>
</evidence>
<evidence type="ECO:0000313" key="6">
    <source>
        <dbReference type="EMBL" id="ESR22803.1"/>
    </source>
</evidence>
<keyword evidence="2" id="KW-0645">Protease</keyword>
<dbReference type="Gene3D" id="3.90.1720.10">
    <property type="entry name" value="endopeptidase domain like (from Nostoc punctiforme)"/>
    <property type="match status" value="1"/>
</dbReference>
<evidence type="ECO:0000256" key="3">
    <source>
        <dbReference type="ARBA" id="ARBA00022801"/>
    </source>
</evidence>
<reference evidence="6 7" key="1">
    <citation type="journal article" date="2014" name="Genome Announc.">
        <title>Draft Genome Sequence of Lutibaculum baratangense Strain AMV1T, Isolated from a Mud Volcano in Andamans, India.</title>
        <authorList>
            <person name="Singh A."/>
            <person name="Sreenivas A."/>
            <person name="Sathyanarayana Reddy G."/>
            <person name="Pinnaka A.K."/>
            <person name="Shivaji S."/>
        </authorList>
    </citation>
    <scope>NUCLEOTIDE SEQUENCE [LARGE SCALE GENOMIC DNA]</scope>
    <source>
        <strain evidence="6 7">AMV1</strain>
    </source>
</reference>
<comment type="similarity">
    <text evidence="1">Belongs to the peptidase C40 family.</text>
</comment>
<dbReference type="EMBL" id="AWXZ01000040">
    <property type="protein sequence ID" value="ESR22803.1"/>
    <property type="molecule type" value="Genomic_DNA"/>
</dbReference>
<dbReference type="RefSeq" id="WP_023434049.1">
    <property type="nucleotide sequence ID" value="NZ_AWXZ01000040.1"/>
</dbReference>
<dbReference type="Pfam" id="PF00877">
    <property type="entry name" value="NLPC_P60"/>
    <property type="match status" value="1"/>
</dbReference>
<dbReference type="PROSITE" id="PS51935">
    <property type="entry name" value="NLPC_P60"/>
    <property type="match status" value="1"/>
</dbReference>
<dbReference type="GO" id="GO:0008234">
    <property type="term" value="F:cysteine-type peptidase activity"/>
    <property type="evidence" value="ECO:0007669"/>
    <property type="project" value="UniProtKB-KW"/>
</dbReference>
<dbReference type="STRING" id="631454.N177_3940"/>
<evidence type="ECO:0000313" key="7">
    <source>
        <dbReference type="Proteomes" id="UP000017819"/>
    </source>
</evidence>
<evidence type="ECO:0000256" key="1">
    <source>
        <dbReference type="ARBA" id="ARBA00007074"/>
    </source>
</evidence>
<dbReference type="SUPFAM" id="SSF54001">
    <property type="entry name" value="Cysteine proteinases"/>
    <property type="match status" value="1"/>
</dbReference>
<gene>
    <name evidence="6" type="ORF">N177_3940</name>
</gene>
<dbReference type="InterPro" id="IPR000064">
    <property type="entry name" value="NLP_P60_dom"/>
</dbReference>
<name>V4T890_9HYPH</name>